<dbReference type="KEGG" id="htr:EPV75_07310"/>
<keyword evidence="8" id="KW-0915">Sodium</keyword>
<dbReference type="InterPro" id="IPR001734">
    <property type="entry name" value="Na/solute_symporter"/>
</dbReference>
<keyword evidence="16" id="KW-1185">Reference proteome</keyword>
<evidence type="ECO:0000256" key="1">
    <source>
        <dbReference type="ARBA" id="ARBA00004651"/>
    </source>
</evidence>
<proteinExistence type="inferred from homology"/>
<dbReference type="Pfam" id="PF00474">
    <property type="entry name" value="SSF"/>
    <property type="match status" value="1"/>
</dbReference>
<comment type="similarity">
    <text evidence="2 13">Belongs to the sodium:solute symporter (SSF) (TC 2.A.21) family.</text>
</comment>
<evidence type="ECO:0000256" key="7">
    <source>
        <dbReference type="ARBA" id="ARBA00022989"/>
    </source>
</evidence>
<feature type="transmembrane region" description="Helical" evidence="14">
    <location>
        <begin position="33"/>
        <end position="51"/>
    </location>
</feature>
<keyword evidence="4" id="KW-1003">Cell membrane</keyword>
<dbReference type="GO" id="GO:0006814">
    <property type="term" value="P:sodium ion transport"/>
    <property type="evidence" value="ECO:0007669"/>
    <property type="project" value="UniProtKB-KW"/>
</dbReference>
<dbReference type="PROSITE" id="PS50283">
    <property type="entry name" value="NA_SOLUT_SYMP_3"/>
    <property type="match status" value="1"/>
</dbReference>
<keyword evidence="11" id="KW-0739">Sodium transport</keyword>
<feature type="transmembrane region" description="Helical" evidence="14">
    <location>
        <begin position="6"/>
        <end position="26"/>
    </location>
</feature>
<evidence type="ECO:0000313" key="15">
    <source>
        <dbReference type="EMBL" id="QAB15485.1"/>
    </source>
</evidence>
<sequence length="213" mass="23634">MSMILYTFLFFLSLFFFIGVASYFFSRKTTEDYLVAGKSVHPALVGLSAVATNNSGFMFIGMIGATYFMGLSSIWLMVGWIFGDWLVQRQAVKAIQTQAQNDEVHSFGGLILHWMKAPSAHRLRQLIGLLTILFLTIYAAAQLKAGTKATEALLDWPRETGILLAAVIIFVYSLVGGLRASILDRRGAIHCDAGRDADDGVFRRGVTGQFWRH</sequence>
<accession>A0A410H3I8</accession>
<dbReference type="InterPro" id="IPR050277">
    <property type="entry name" value="Sodium:Solute_Symporter"/>
</dbReference>
<dbReference type="Proteomes" id="UP000285478">
    <property type="component" value="Chromosome"/>
</dbReference>
<evidence type="ECO:0000256" key="3">
    <source>
        <dbReference type="ARBA" id="ARBA00022448"/>
    </source>
</evidence>
<dbReference type="Gene3D" id="1.20.1730.10">
    <property type="entry name" value="Sodium/glucose cotransporter"/>
    <property type="match status" value="1"/>
</dbReference>
<dbReference type="GO" id="GO:0015293">
    <property type="term" value="F:symporter activity"/>
    <property type="evidence" value="ECO:0007669"/>
    <property type="project" value="UniProtKB-KW"/>
</dbReference>
<comment type="subcellular location">
    <subcellularLocation>
        <location evidence="1">Cell membrane</location>
        <topology evidence="1">Multi-pass membrane protein</topology>
    </subcellularLocation>
</comment>
<dbReference type="AlphaFoldDB" id="A0A410H3I8"/>
<evidence type="ECO:0000256" key="8">
    <source>
        <dbReference type="ARBA" id="ARBA00023053"/>
    </source>
</evidence>
<gene>
    <name evidence="15" type="ORF">EPV75_07310</name>
</gene>
<dbReference type="InterPro" id="IPR038377">
    <property type="entry name" value="Na/Glc_symporter_sf"/>
</dbReference>
<reference evidence="15 16" key="1">
    <citation type="journal article" date="2018" name="Environ. Microbiol.">
        <title>Genomes of ubiquitous marine and hypersaline Hydrogenovibrio, Thiomicrorhabdus and Thiomicrospira spp. encode a diversity of mechanisms to sustain chemolithoautotrophy in heterogeneous environments.</title>
        <authorList>
            <person name="Scott K.M."/>
            <person name="Williams J."/>
            <person name="Porter C.M.B."/>
            <person name="Russel S."/>
            <person name="Harmer T.L."/>
            <person name="Paul J.H."/>
            <person name="Antonen K.M."/>
            <person name="Bridges M.K."/>
            <person name="Camper G.J."/>
            <person name="Campla C.K."/>
            <person name="Casella L.G."/>
            <person name="Chase E."/>
            <person name="Conrad J.W."/>
            <person name="Cruz M.C."/>
            <person name="Dunlap D.S."/>
            <person name="Duran L."/>
            <person name="Fahsbender E.M."/>
            <person name="Goldsmith D.B."/>
            <person name="Keeley R.F."/>
            <person name="Kondoff M.R."/>
            <person name="Kussy B.I."/>
            <person name="Lane M.K."/>
            <person name="Lawler S."/>
            <person name="Leigh B.A."/>
            <person name="Lewis C."/>
            <person name="Lostal L.M."/>
            <person name="Marking D."/>
            <person name="Mancera P.A."/>
            <person name="McClenthan E.C."/>
            <person name="McIntyre E.A."/>
            <person name="Mine J.A."/>
            <person name="Modi S."/>
            <person name="Moore B.D."/>
            <person name="Morgan W.A."/>
            <person name="Nelson K.M."/>
            <person name="Nguyen K.N."/>
            <person name="Ogburn N."/>
            <person name="Parrino D.G."/>
            <person name="Pedapudi A.D."/>
            <person name="Pelham R.P."/>
            <person name="Preece A.M."/>
            <person name="Rampersad E.A."/>
            <person name="Richardson J.C."/>
            <person name="Rodgers C.M."/>
            <person name="Schaffer B.L."/>
            <person name="Sheridan N.E."/>
            <person name="Solone M.R."/>
            <person name="Staley Z.R."/>
            <person name="Tabuchi M."/>
            <person name="Waide R.J."/>
            <person name="Wanjugi P.W."/>
            <person name="Young S."/>
            <person name="Clum A."/>
            <person name="Daum C."/>
            <person name="Huntemann M."/>
            <person name="Ivanova N."/>
            <person name="Kyrpides N."/>
            <person name="Mikhailova N."/>
            <person name="Palaniappan K."/>
            <person name="Pillay M."/>
            <person name="Reddy T.B.K."/>
            <person name="Shapiro N."/>
            <person name="Stamatis D."/>
            <person name="Varghese N."/>
            <person name="Woyke T."/>
            <person name="Boden R."/>
            <person name="Freyermuth S.K."/>
            <person name="Kerfeld C.A."/>
        </authorList>
    </citation>
    <scope>NUCLEOTIDE SEQUENCE [LARGE SCALE GENOMIC DNA]</scope>
    <source>
        <strain evidence="15 16">JR-2</strain>
    </source>
</reference>
<keyword evidence="3" id="KW-0813">Transport</keyword>
<organism evidence="15 16">
    <name type="scientific">Hydrogenovibrio thermophilus</name>
    <dbReference type="NCBI Taxonomy" id="265883"/>
    <lineage>
        <taxon>Bacteria</taxon>
        <taxon>Pseudomonadati</taxon>
        <taxon>Pseudomonadota</taxon>
        <taxon>Gammaproteobacteria</taxon>
        <taxon>Thiotrichales</taxon>
        <taxon>Piscirickettsiaceae</taxon>
        <taxon>Hydrogenovibrio</taxon>
    </lineage>
</organism>
<dbReference type="PANTHER" id="PTHR48086">
    <property type="entry name" value="SODIUM/PROLINE SYMPORTER-RELATED"/>
    <property type="match status" value="1"/>
</dbReference>
<protein>
    <recommendedName>
        <fullName evidence="17">Sodium/proline symporter</fullName>
    </recommendedName>
</protein>
<feature type="transmembrane region" description="Helical" evidence="14">
    <location>
        <begin position="57"/>
        <end position="83"/>
    </location>
</feature>
<dbReference type="EMBL" id="CP035033">
    <property type="protein sequence ID" value="QAB15485.1"/>
    <property type="molecule type" value="Genomic_DNA"/>
</dbReference>
<keyword evidence="5 14" id="KW-0812">Transmembrane</keyword>
<evidence type="ECO:0000313" key="16">
    <source>
        <dbReference type="Proteomes" id="UP000285478"/>
    </source>
</evidence>
<evidence type="ECO:0000256" key="9">
    <source>
        <dbReference type="ARBA" id="ARBA00023065"/>
    </source>
</evidence>
<keyword evidence="6" id="KW-0769">Symport</keyword>
<keyword evidence="10 14" id="KW-0472">Membrane</keyword>
<keyword evidence="7 14" id="KW-1133">Transmembrane helix</keyword>
<feature type="transmembrane region" description="Helical" evidence="14">
    <location>
        <begin position="161"/>
        <end position="180"/>
    </location>
</feature>
<evidence type="ECO:0000256" key="6">
    <source>
        <dbReference type="ARBA" id="ARBA00022847"/>
    </source>
</evidence>
<evidence type="ECO:0000256" key="10">
    <source>
        <dbReference type="ARBA" id="ARBA00023136"/>
    </source>
</evidence>
<feature type="transmembrane region" description="Helical" evidence="14">
    <location>
        <begin position="123"/>
        <end position="141"/>
    </location>
</feature>
<name>A0A410H3I8_9GAMM</name>
<keyword evidence="9" id="KW-0406">Ion transport</keyword>
<dbReference type="PANTHER" id="PTHR48086:SF3">
    <property type="entry name" value="SODIUM_PROLINE SYMPORTER"/>
    <property type="match status" value="1"/>
</dbReference>
<evidence type="ECO:0000256" key="5">
    <source>
        <dbReference type="ARBA" id="ARBA00022692"/>
    </source>
</evidence>
<evidence type="ECO:0000256" key="11">
    <source>
        <dbReference type="ARBA" id="ARBA00023201"/>
    </source>
</evidence>
<dbReference type="GO" id="GO:0005886">
    <property type="term" value="C:plasma membrane"/>
    <property type="evidence" value="ECO:0007669"/>
    <property type="project" value="UniProtKB-SubCell"/>
</dbReference>
<comment type="catalytic activity">
    <reaction evidence="12">
        <text>L-proline(in) + Na(+)(in) = L-proline(out) + Na(+)(out)</text>
        <dbReference type="Rhea" id="RHEA:28967"/>
        <dbReference type="ChEBI" id="CHEBI:29101"/>
        <dbReference type="ChEBI" id="CHEBI:60039"/>
    </reaction>
</comment>
<evidence type="ECO:0000256" key="2">
    <source>
        <dbReference type="ARBA" id="ARBA00006434"/>
    </source>
</evidence>
<evidence type="ECO:0000256" key="13">
    <source>
        <dbReference type="RuleBase" id="RU362091"/>
    </source>
</evidence>
<evidence type="ECO:0008006" key="17">
    <source>
        <dbReference type="Google" id="ProtNLM"/>
    </source>
</evidence>
<evidence type="ECO:0000256" key="14">
    <source>
        <dbReference type="SAM" id="Phobius"/>
    </source>
</evidence>
<evidence type="ECO:0000256" key="4">
    <source>
        <dbReference type="ARBA" id="ARBA00022475"/>
    </source>
</evidence>
<evidence type="ECO:0000256" key="12">
    <source>
        <dbReference type="ARBA" id="ARBA00033708"/>
    </source>
</evidence>